<comment type="pathway">
    <text evidence="5">tRNA modification; tRNA-queuosine biosynthesis.</text>
</comment>
<organism evidence="7 8">
    <name type="scientific">Microbulbifer bruguierae</name>
    <dbReference type="NCBI Taxonomy" id="3029061"/>
    <lineage>
        <taxon>Bacteria</taxon>
        <taxon>Pseudomonadati</taxon>
        <taxon>Pseudomonadota</taxon>
        <taxon>Gammaproteobacteria</taxon>
        <taxon>Cellvibrionales</taxon>
        <taxon>Microbulbiferaceae</taxon>
        <taxon>Microbulbifer</taxon>
    </lineage>
</organism>
<evidence type="ECO:0000256" key="4">
    <source>
        <dbReference type="ARBA" id="ARBA00023002"/>
    </source>
</evidence>
<evidence type="ECO:0000313" key="7">
    <source>
        <dbReference type="EMBL" id="WGL17457.1"/>
    </source>
</evidence>
<feature type="binding site" evidence="5">
    <location>
        <begin position="224"/>
        <end position="225"/>
    </location>
    <ligand>
        <name>substrate</name>
    </ligand>
</feature>
<evidence type="ECO:0000259" key="6">
    <source>
        <dbReference type="Pfam" id="PF14819"/>
    </source>
</evidence>
<dbReference type="Gene3D" id="3.30.1130.10">
    <property type="match status" value="2"/>
</dbReference>
<proteinExistence type="inferred from homology"/>
<gene>
    <name evidence="5 7" type="primary">queF</name>
    <name evidence="7" type="ORF">PVT68_03965</name>
</gene>
<dbReference type="Pfam" id="PF14489">
    <property type="entry name" value="QueF"/>
    <property type="match status" value="1"/>
</dbReference>
<dbReference type="Proteomes" id="UP001236500">
    <property type="component" value="Chromosome"/>
</dbReference>
<dbReference type="InterPro" id="IPR043133">
    <property type="entry name" value="GTP-CH-I_C/QueF"/>
</dbReference>
<dbReference type="EMBL" id="CP118605">
    <property type="protein sequence ID" value="WGL17457.1"/>
    <property type="molecule type" value="Genomic_DNA"/>
</dbReference>
<dbReference type="RefSeq" id="WP_280321324.1">
    <property type="nucleotide sequence ID" value="NZ_CP118605.1"/>
</dbReference>
<keyword evidence="1 5" id="KW-0963">Cytoplasm</keyword>
<dbReference type="NCBIfam" id="TIGR03138">
    <property type="entry name" value="QueF"/>
    <property type="match status" value="1"/>
</dbReference>
<dbReference type="InterPro" id="IPR029139">
    <property type="entry name" value="QueF_N"/>
</dbReference>
<dbReference type="Pfam" id="PF14819">
    <property type="entry name" value="QueF_N"/>
    <property type="match status" value="1"/>
</dbReference>
<name>A0ABY8NFS8_9GAMM</name>
<dbReference type="InterPro" id="IPR029500">
    <property type="entry name" value="QueF"/>
</dbReference>
<feature type="binding site" evidence="5">
    <location>
        <begin position="253"/>
        <end position="254"/>
    </location>
    <ligand>
        <name>NADPH</name>
        <dbReference type="ChEBI" id="CHEBI:57783"/>
    </ligand>
</feature>
<feature type="binding site" evidence="5">
    <location>
        <begin position="86"/>
        <end position="87"/>
    </location>
    <ligand>
        <name>NADPH</name>
        <dbReference type="ChEBI" id="CHEBI:57783"/>
    </ligand>
</feature>
<dbReference type="InterPro" id="IPR050084">
    <property type="entry name" value="NADPH_dep_7-cyano-7-deazaG_red"/>
</dbReference>
<sequence length="277" mass="31317">MNREDWQNLPLGQETRYESSYNPKLLHPIPRSVSRAQLGLERKALPFTGADEWWAFELSWLNPKGLPQVAVARFRFAATTPSMIESKSFKLYLNSFNQTVLASADAVRDLLEKDLSAAAGSDVAVTLFDVESEALDVVRPQGICLDRLDIETRQYQPDATLLQLQRGGDALVDETLYSHLLRSNCPVTGQPDWATVSIHYRGPALNRESLLAYIVSFREHQDFHEHCVERIYCDLQALADFDSLTVCARYTRRGGLDINPLRTSTGEILFPGRFARQ</sequence>
<comment type="function">
    <text evidence="5">Catalyzes the NADPH-dependent reduction of 7-cyano-7-deazaguanine (preQ0) to 7-aminomethyl-7-deazaguanine (preQ1).</text>
</comment>
<evidence type="ECO:0000256" key="3">
    <source>
        <dbReference type="ARBA" id="ARBA00022857"/>
    </source>
</evidence>
<dbReference type="SUPFAM" id="SSF55620">
    <property type="entry name" value="Tetrahydrobiopterin biosynthesis enzymes-like"/>
    <property type="match status" value="1"/>
</dbReference>
<evidence type="ECO:0000256" key="1">
    <source>
        <dbReference type="ARBA" id="ARBA00022490"/>
    </source>
</evidence>
<dbReference type="InterPro" id="IPR016428">
    <property type="entry name" value="QueF_type2"/>
</dbReference>
<feature type="binding site" evidence="5">
    <location>
        <begin position="84"/>
        <end position="86"/>
    </location>
    <ligand>
        <name>substrate</name>
    </ligand>
</feature>
<evidence type="ECO:0000256" key="5">
    <source>
        <dbReference type="HAMAP-Rule" id="MF_00817"/>
    </source>
</evidence>
<comment type="similarity">
    <text evidence="5">Belongs to the GTP cyclohydrolase I family. QueF type 2 subfamily.</text>
</comment>
<evidence type="ECO:0000256" key="2">
    <source>
        <dbReference type="ARBA" id="ARBA00022785"/>
    </source>
</evidence>
<dbReference type="PANTHER" id="PTHR34354">
    <property type="entry name" value="NADPH-DEPENDENT 7-CYANO-7-DEAZAGUANINE REDUCTASE"/>
    <property type="match status" value="1"/>
</dbReference>
<keyword evidence="2 5" id="KW-0671">Queuosine biosynthesis</keyword>
<keyword evidence="3 5" id="KW-0521">NADP</keyword>
<dbReference type="PANTHER" id="PTHR34354:SF1">
    <property type="entry name" value="NADPH-DEPENDENT 7-CYANO-7-DEAZAGUANINE REDUCTASE"/>
    <property type="match status" value="1"/>
</dbReference>
<keyword evidence="4 5" id="KW-0560">Oxidoreductase</keyword>
<comment type="subcellular location">
    <subcellularLocation>
        <location evidence="5">Cytoplasm</location>
    </subcellularLocation>
</comment>
<reference evidence="7 8" key="1">
    <citation type="submission" date="2023-02" db="EMBL/GenBank/DDBJ databases">
        <title>Description and genomic characterization of Microbulbifer bruguierae sp. nov., isolated from the sediment of mangrove plant Bruguiera sexangula.</title>
        <authorList>
            <person name="Long M."/>
        </authorList>
    </citation>
    <scope>NUCLEOTIDE SEQUENCE [LARGE SCALE GENOMIC DNA]</scope>
    <source>
        <strain evidence="7 8">H12</strain>
    </source>
</reference>
<dbReference type="HAMAP" id="MF_00817">
    <property type="entry name" value="QueF_type2"/>
    <property type="match status" value="1"/>
</dbReference>
<feature type="active site" description="Thioimide intermediate" evidence="5">
    <location>
        <position position="185"/>
    </location>
</feature>
<feature type="active site" description="Proton donor" evidence="5">
    <location>
        <position position="192"/>
    </location>
</feature>
<feature type="domain" description="NADPH-dependent 7-cyano-7-deazaguanine reductase N-terminal" evidence="6">
    <location>
        <begin position="17"/>
        <end position="127"/>
    </location>
</feature>
<comment type="catalytic activity">
    <reaction evidence="5">
        <text>7-aminomethyl-7-carbaguanine + 2 NADP(+) = 7-cyano-7-carbaguanine + 2 NADPH + 3 H(+)</text>
        <dbReference type="Rhea" id="RHEA:13409"/>
        <dbReference type="ChEBI" id="CHEBI:15378"/>
        <dbReference type="ChEBI" id="CHEBI:45075"/>
        <dbReference type="ChEBI" id="CHEBI:57783"/>
        <dbReference type="ChEBI" id="CHEBI:58349"/>
        <dbReference type="ChEBI" id="CHEBI:58703"/>
        <dbReference type="EC" id="1.7.1.13"/>
    </reaction>
</comment>
<protein>
    <recommendedName>
        <fullName evidence="5">NADPH-dependent 7-cyano-7-deazaguanine reductase</fullName>
        <ecNumber evidence="5">1.7.1.13</ecNumber>
    </recommendedName>
    <alternativeName>
        <fullName evidence="5">7-cyano-7-carbaguanine reductase</fullName>
    </alternativeName>
    <alternativeName>
        <fullName evidence="5">NADPH-dependent nitrile oxidoreductase</fullName>
    </alternativeName>
    <alternativeName>
        <fullName evidence="5">PreQ(0) reductase</fullName>
    </alternativeName>
</protein>
<evidence type="ECO:0000313" key="8">
    <source>
        <dbReference type="Proteomes" id="UP001236500"/>
    </source>
</evidence>
<dbReference type="GO" id="GO:0033739">
    <property type="term" value="F:preQ1 synthase activity"/>
    <property type="evidence" value="ECO:0007669"/>
    <property type="project" value="UniProtKB-EC"/>
</dbReference>
<keyword evidence="8" id="KW-1185">Reference proteome</keyword>
<accession>A0ABY8NFS8</accession>
<comment type="subunit">
    <text evidence="5">Homodimer.</text>
</comment>
<dbReference type="PIRSF" id="PIRSF004750">
    <property type="entry name" value="Nitrile_oxidored_YqcD_prd"/>
    <property type="match status" value="1"/>
</dbReference>
<dbReference type="EC" id="1.7.1.13" evidence="5"/>